<feature type="transmembrane region" description="Helical" evidence="7">
    <location>
        <begin position="137"/>
        <end position="162"/>
    </location>
</feature>
<evidence type="ECO:0000256" key="2">
    <source>
        <dbReference type="ARBA" id="ARBA00022475"/>
    </source>
</evidence>
<accession>A0ABS4GVZ6</accession>
<keyword evidence="2" id="KW-1003">Cell membrane</keyword>
<comment type="caution">
    <text evidence="9">The sequence shown here is derived from an EMBL/GenBank/DDBJ whole genome shotgun (WGS) entry which is preliminary data.</text>
</comment>
<name>A0ABS4GVZ6_9BACL</name>
<keyword evidence="3" id="KW-0997">Cell inner membrane</keyword>
<dbReference type="RefSeq" id="WP_209812439.1">
    <property type="nucleotide sequence ID" value="NZ_JAGGKT010000021.1"/>
</dbReference>
<keyword evidence="6 7" id="KW-0472">Membrane</keyword>
<reference evidence="9 10" key="1">
    <citation type="submission" date="2021-03" db="EMBL/GenBank/DDBJ databases">
        <title>Genomic Encyclopedia of Type Strains, Phase IV (KMG-IV): sequencing the most valuable type-strain genomes for metagenomic binning, comparative biology and taxonomic classification.</title>
        <authorList>
            <person name="Goeker M."/>
        </authorList>
    </citation>
    <scope>NUCLEOTIDE SEQUENCE [LARGE SCALE GENOMIC DNA]</scope>
    <source>
        <strain evidence="9 10">DSM 24738</strain>
    </source>
</reference>
<dbReference type="EMBL" id="JAGGKT010000021">
    <property type="protein sequence ID" value="MBP1934449.1"/>
    <property type="molecule type" value="Genomic_DNA"/>
</dbReference>
<evidence type="ECO:0000256" key="3">
    <source>
        <dbReference type="ARBA" id="ARBA00022519"/>
    </source>
</evidence>
<protein>
    <submittedName>
        <fullName evidence="9">Tripartite ATP-independent transporter DctM subunit</fullName>
    </submittedName>
</protein>
<evidence type="ECO:0000259" key="8">
    <source>
        <dbReference type="Pfam" id="PF06808"/>
    </source>
</evidence>
<dbReference type="PANTHER" id="PTHR33362">
    <property type="entry name" value="SIALIC ACID TRAP TRANSPORTER PERMEASE PROTEIN SIAT-RELATED"/>
    <property type="match status" value="1"/>
</dbReference>
<dbReference type="PANTHER" id="PTHR33362:SF4">
    <property type="entry name" value="2,3-DIKETO-L-GULONATE TRAP TRANSPORTER LARGE PERMEASE PROTEIN YIAN"/>
    <property type="match status" value="1"/>
</dbReference>
<evidence type="ECO:0000256" key="4">
    <source>
        <dbReference type="ARBA" id="ARBA00022692"/>
    </source>
</evidence>
<dbReference type="InterPro" id="IPR004681">
    <property type="entry name" value="TRAP_DctM"/>
</dbReference>
<evidence type="ECO:0000256" key="5">
    <source>
        <dbReference type="ARBA" id="ARBA00022989"/>
    </source>
</evidence>
<keyword evidence="4 7" id="KW-0812">Transmembrane</keyword>
<feature type="transmembrane region" description="Helical" evidence="7">
    <location>
        <begin position="213"/>
        <end position="235"/>
    </location>
</feature>
<evidence type="ECO:0000256" key="7">
    <source>
        <dbReference type="SAM" id="Phobius"/>
    </source>
</evidence>
<evidence type="ECO:0000313" key="10">
    <source>
        <dbReference type="Proteomes" id="UP001519343"/>
    </source>
</evidence>
<proteinExistence type="predicted"/>
<feature type="transmembrane region" description="Helical" evidence="7">
    <location>
        <begin position="168"/>
        <end position="192"/>
    </location>
</feature>
<dbReference type="Proteomes" id="UP001519343">
    <property type="component" value="Unassembled WGS sequence"/>
</dbReference>
<keyword evidence="10" id="KW-1185">Reference proteome</keyword>
<keyword evidence="5 7" id="KW-1133">Transmembrane helix</keyword>
<feature type="transmembrane region" description="Helical" evidence="7">
    <location>
        <begin position="351"/>
        <end position="371"/>
    </location>
</feature>
<feature type="transmembrane region" description="Helical" evidence="7">
    <location>
        <begin position="241"/>
        <end position="260"/>
    </location>
</feature>
<dbReference type="Pfam" id="PF06808">
    <property type="entry name" value="DctM"/>
    <property type="match status" value="1"/>
</dbReference>
<feature type="transmembrane region" description="Helical" evidence="7">
    <location>
        <begin position="314"/>
        <end position="339"/>
    </location>
</feature>
<feature type="transmembrane region" description="Helical" evidence="7">
    <location>
        <begin position="41"/>
        <end position="63"/>
    </location>
</feature>
<evidence type="ECO:0000256" key="1">
    <source>
        <dbReference type="ARBA" id="ARBA00004429"/>
    </source>
</evidence>
<evidence type="ECO:0000256" key="6">
    <source>
        <dbReference type="ARBA" id="ARBA00023136"/>
    </source>
</evidence>
<gene>
    <name evidence="9" type="ORF">J2Z37_004469</name>
</gene>
<organism evidence="9 10">
    <name type="scientific">Ammoniphilus resinae</name>
    <dbReference type="NCBI Taxonomy" id="861532"/>
    <lineage>
        <taxon>Bacteria</taxon>
        <taxon>Bacillati</taxon>
        <taxon>Bacillota</taxon>
        <taxon>Bacilli</taxon>
        <taxon>Bacillales</taxon>
        <taxon>Paenibacillaceae</taxon>
        <taxon>Aneurinibacillus group</taxon>
        <taxon>Ammoniphilus</taxon>
    </lineage>
</organism>
<sequence length="427" mass="45478">MVGLSLGVLAVIVALGMPVAIAIAGATLLYYLTNDSVPTQLVFQAFVTGIESFPLLAIPFFILAGELMNAGGMTARLIRFAEAFVGHLTGGLAHVNVLTNTLMGGLSGSSNADAAAISKTLVPEMVKRGYDRAWSSALTAAGSIIGPIIPPGIGLILFGFLADVSIGKLFIGGILPGILLCLALMITVHITARKRGYKPSREKIASPKEMWDSFAKAFWALLLPVLIVGGIRFGVFTHTEAAAMAVVYALIVGFFIYRTMKLKDLAHVLASTVRITGVIMLIVAAASTFGRMLSWERIPHKAAEMMISFSSNPYVILFIITVSLLILGCFVEGTANLIIMTPLLMPIINQLGIDPVAFGVAMVLNLTIGGITPPLGTMMYTVSTLNGITTTAYTKQIWPFVIAVIVVLFILVYIPSITTFLPNLLME</sequence>
<dbReference type="NCBIfam" id="TIGR00786">
    <property type="entry name" value="dctM"/>
    <property type="match status" value="1"/>
</dbReference>
<comment type="subcellular location">
    <subcellularLocation>
        <location evidence="1">Cell inner membrane</location>
        <topology evidence="1">Multi-pass membrane protein</topology>
    </subcellularLocation>
</comment>
<feature type="transmembrane region" description="Helical" evidence="7">
    <location>
        <begin position="397"/>
        <end position="421"/>
    </location>
</feature>
<dbReference type="PIRSF" id="PIRSF006066">
    <property type="entry name" value="HI0050"/>
    <property type="match status" value="1"/>
</dbReference>
<dbReference type="InterPro" id="IPR010656">
    <property type="entry name" value="DctM"/>
</dbReference>
<feature type="domain" description="TRAP C4-dicarboxylate transport system permease DctM subunit" evidence="8">
    <location>
        <begin position="6"/>
        <end position="416"/>
    </location>
</feature>
<feature type="transmembrane region" description="Helical" evidence="7">
    <location>
        <begin position="272"/>
        <end position="294"/>
    </location>
</feature>
<evidence type="ECO:0000313" key="9">
    <source>
        <dbReference type="EMBL" id="MBP1934449.1"/>
    </source>
</evidence>